<feature type="transmembrane region" description="Helical" evidence="8">
    <location>
        <begin position="461"/>
        <end position="480"/>
    </location>
</feature>
<keyword evidence="7 8" id="KW-0472">Membrane</keyword>
<feature type="transmembrane region" description="Helical" evidence="8">
    <location>
        <begin position="59"/>
        <end position="82"/>
    </location>
</feature>
<keyword evidence="4" id="KW-0997">Cell inner membrane</keyword>
<accession>A0A363ULW3</accession>
<sequence>MATSLRRRRLPAHPLTALIALPVLAALGTMLLSLLQPDAQVWAFVGQTMLPQVLPTTAALVVMTVGLAVVLGVACAWLTSLYEFPGRRWLTPALVLPLAIPGYLLATVYIGWFDYAGPVPTRLRAWLGADFNVPPIRSVGGAALVLGLGLYPYVFLLARNAFMSQGRRALEVAASLGLGPVGGFWRIGLPLARPWIAGGALLVMMETLADFGAVSAFNVRTLTTAIYQSWFALFSLDGALALAAVLVAIALVVATLERRQRRDQRYVGDASMRAARRTVLAGWRGWTATAACGLVVLAGAAAPLAQLASWSWLHRADVDARLLGFATHSLMLAGMAAGLLTVLGLGLAWVLRQDPRPGTRLLGRTATAGYAIPGTVLAVALFVPLAALSATLTSAVEAVGSPWRIALHTGLATVLLGYVARFLTVATHPIEGQLMRVSPAMEDVARSLGCNNWQIARRVHAPMISGSLVTAAILVFVDVMKELPLTLMTRPYGWDTLAVRVFEMTAEGEWSRAAVPGLSIVLAGLIPVFWLVRGSEPAQRQQEPALTPLADAHAA</sequence>
<dbReference type="CDD" id="cd06261">
    <property type="entry name" value="TM_PBP2"/>
    <property type="match status" value="2"/>
</dbReference>
<evidence type="ECO:0000256" key="3">
    <source>
        <dbReference type="ARBA" id="ARBA00022475"/>
    </source>
</evidence>
<protein>
    <submittedName>
        <fullName evidence="10">ABC transporter permease</fullName>
    </submittedName>
</protein>
<feature type="transmembrane region" description="Helical" evidence="8">
    <location>
        <begin position="135"/>
        <end position="158"/>
    </location>
</feature>
<keyword evidence="2 8" id="KW-0813">Transport</keyword>
<dbReference type="EMBL" id="QEQK01000005">
    <property type="protein sequence ID" value="PWN56397.1"/>
    <property type="molecule type" value="Genomic_DNA"/>
</dbReference>
<keyword evidence="11" id="KW-1185">Reference proteome</keyword>
<keyword evidence="5 8" id="KW-0812">Transmembrane</keyword>
<comment type="similarity">
    <text evidence="8">Belongs to the binding-protein-dependent transport system permease family.</text>
</comment>
<dbReference type="Proteomes" id="UP000251800">
    <property type="component" value="Unassembled WGS sequence"/>
</dbReference>
<evidence type="ECO:0000256" key="5">
    <source>
        <dbReference type="ARBA" id="ARBA00022692"/>
    </source>
</evidence>
<feature type="transmembrane region" description="Helical" evidence="8">
    <location>
        <begin position="94"/>
        <end position="115"/>
    </location>
</feature>
<evidence type="ECO:0000256" key="4">
    <source>
        <dbReference type="ARBA" id="ARBA00022519"/>
    </source>
</evidence>
<proteinExistence type="inferred from homology"/>
<comment type="caution">
    <text evidence="10">The sequence shown here is derived from an EMBL/GenBank/DDBJ whole genome shotgun (WGS) entry which is preliminary data.</text>
</comment>
<feature type="transmembrane region" description="Helical" evidence="8">
    <location>
        <begin position="195"/>
        <end position="217"/>
    </location>
</feature>
<feature type="transmembrane region" description="Helical" evidence="8">
    <location>
        <begin position="513"/>
        <end position="532"/>
    </location>
</feature>
<evidence type="ECO:0000313" key="10">
    <source>
        <dbReference type="EMBL" id="PWN56397.1"/>
    </source>
</evidence>
<name>A0A363ULW3_9GAMM</name>
<reference evidence="10 11" key="1">
    <citation type="submission" date="2018-05" db="EMBL/GenBank/DDBJ databases">
        <title>Abyssibacter profundi OUC007T gen. nov., sp. nov, a marine bacterium isolated from seawater of the Mariana Trench.</title>
        <authorList>
            <person name="Zhou S."/>
        </authorList>
    </citation>
    <scope>NUCLEOTIDE SEQUENCE [LARGE SCALE GENOMIC DNA]</scope>
    <source>
        <strain evidence="10 11">OUC007</strain>
    </source>
</reference>
<dbReference type="OrthoDB" id="9790211at2"/>
<dbReference type="AlphaFoldDB" id="A0A363ULW3"/>
<feature type="transmembrane region" description="Helical" evidence="8">
    <location>
        <begin position="370"/>
        <end position="393"/>
    </location>
</feature>
<evidence type="ECO:0000313" key="11">
    <source>
        <dbReference type="Proteomes" id="UP000251800"/>
    </source>
</evidence>
<dbReference type="GO" id="GO:0055085">
    <property type="term" value="P:transmembrane transport"/>
    <property type="evidence" value="ECO:0007669"/>
    <property type="project" value="InterPro"/>
</dbReference>
<dbReference type="FunFam" id="1.10.3720.10:FF:000088">
    <property type="entry name" value="Iron(III) ABC transporter, permease protein"/>
    <property type="match status" value="1"/>
</dbReference>
<dbReference type="PANTHER" id="PTHR43357:SF3">
    <property type="entry name" value="FE(3+)-TRANSPORT SYSTEM PERMEASE PROTEIN FBPB 2"/>
    <property type="match status" value="1"/>
</dbReference>
<feature type="transmembrane region" description="Helical" evidence="8">
    <location>
        <begin position="229"/>
        <end position="256"/>
    </location>
</feature>
<evidence type="ECO:0000256" key="2">
    <source>
        <dbReference type="ARBA" id="ARBA00022448"/>
    </source>
</evidence>
<dbReference type="GO" id="GO:0005886">
    <property type="term" value="C:plasma membrane"/>
    <property type="evidence" value="ECO:0007669"/>
    <property type="project" value="UniProtKB-SubCell"/>
</dbReference>
<gene>
    <name evidence="10" type="ORF">DEH80_06035</name>
</gene>
<evidence type="ECO:0000256" key="1">
    <source>
        <dbReference type="ARBA" id="ARBA00004429"/>
    </source>
</evidence>
<dbReference type="Gene3D" id="1.10.3720.10">
    <property type="entry name" value="MetI-like"/>
    <property type="match status" value="2"/>
</dbReference>
<keyword evidence="3" id="KW-1003">Cell membrane</keyword>
<feature type="transmembrane region" description="Helical" evidence="8">
    <location>
        <begin position="405"/>
        <end position="426"/>
    </location>
</feature>
<dbReference type="Pfam" id="PF00528">
    <property type="entry name" value="BPD_transp_1"/>
    <property type="match status" value="2"/>
</dbReference>
<dbReference type="InterPro" id="IPR035906">
    <property type="entry name" value="MetI-like_sf"/>
</dbReference>
<dbReference type="PANTHER" id="PTHR43357">
    <property type="entry name" value="INNER MEMBRANE ABC TRANSPORTER PERMEASE PROTEIN YDCV"/>
    <property type="match status" value="1"/>
</dbReference>
<dbReference type="InterPro" id="IPR000515">
    <property type="entry name" value="MetI-like"/>
</dbReference>
<evidence type="ECO:0000256" key="6">
    <source>
        <dbReference type="ARBA" id="ARBA00022989"/>
    </source>
</evidence>
<feature type="transmembrane region" description="Helical" evidence="8">
    <location>
        <begin position="286"/>
        <end position="305"/>
    </location>
</feature>
<evidence type="ECO:0000256" key="8">
    <source>
        <dbReference type="RuleBase" id="RU363032"/>
    </source>
</evidence>
<feature type="domain" description="ABC transmembrane type-1" evidence="9">
    <location>
        <begin position="54"/>
        <end position="257"/>
    </location>
</feature>
<comment type="subcellular location">
    <subcellularLocation>
        <location evidence="1">Cell inner membrane</location>
        <topology evidence="1">Multi-pass membrane protein</topology>
    </subcellularLocation>
    <subcellularLocation>
        <location evidence="8">Cell membrane</location>
        <topology evidence="8">Multi-pass membrane protein</topology>
    </subcellularLocation>
</comment>
<organism evidence="10 11">
    <name type="scientific">Abyssibacter profundi</name>
    <dbReference type="NCBI Taxonomy" id="2182787"/>
    <lineage>
        <taxon>Bacteria</taxon>
        <taxon>Pseudomonadati</taxon>
        <taxon>Pseudomonadota</taxon>
        <taxon>Gammaproteobacteria</taxon>
        <taxon>Chromatiales</taxon>
        <taxon>Oceanococcaceae</taxon>
        <taxon>Abyssibacter</taxon>
    </lineage>
</organism>
<feature type="domain" description="ABC transmembrane type-1" evidence="9">
    <location>
        <begin position="326"/>
        <end position="531"/>
    </location>
</feature>
<evidence type="ECO:0000256" key="7">
    <source>
        <dbReference type="ARBA" id="ARBA00023136"/>
    </source>
</evidence>
<feature type="transmembrane region" description="Helical" evidence="8">
    <location>
        <begin position="325"/>
        <end position="350"/>
    </location>
</feature>
<dbReference type="PROSITE" id="PS50928">
    <property type="entry name" value="ABC_TM1"/>
    <property type="match status" value="2"/>
</dbReference>
<dbReference type="SUPFAM" id="SSF161098">
    <property type="entry name" value="MetI-like"/>
    <property type="match status" value="2"/>
</dbReference>
<evidence type="ECO:0000259" key="9">
    <source>
        <dbReference type="PROSITE" id="PS50928"/>
    </source>
</evidence>
<keyword evidence="6 8" id="KW-1133">Transmembrane helix</keyword>
<dbReference type="RefSeq" id="WP_109719591.1">
    <property type="nucleotide sequence ID" value="NZ_QEQK01000005.1"/>
</dbReference>